<sequence>MVETSIEGIEQLREKWNELYKQRLPALAKARDPVQPTWPVFLDHCFARIVLDNAIGNDKPWTEVIKSPAVKNMSEDQLRTAIDLAERLASGKADLVALDERSLEVRGKRSKKRKVEGEGTRSSPKKRKNDTGTISSYFLPSPSSPPKHHSESKSPQAKTTKDTSNQTTSPKPTNTQHSTKEPSEMQSRLDRIASSNLTPFRKLTLSLLCQIPRGQFTTYAALSDHISRTSHKTCARAVGNAMRHNPFAPGVPCHRVLAADGSLGGFGGEWGAQGKFADEKVRLLGEEGVRFDGRGRVRGRPFRGFEGV</sequence>
<dbReference type="Pfam" id="PF01035">
    <property type="entry name" value="DNA_binding_1"/>
    <property type="match status" value="1"/>
</dbReference>
<evidence type="ECO:0000256" key="9">
    <source>
        <dbReference type="ARBA" id="ARBA00030795"/>
    </source>
</evidence>
<evidence type="ECO:0000256" key="7">
    <source>
        <dbReference type="ARBA" id="ARBA00022763"/>
    </source>
</evidence>
<evidence type="ECO:0000256" key="3">
    <source>
        <dbReference type="ARBA" id="ARBA00011918"/>
    </source>
</evidence>
<organism evidence="14 15">
    <name type="scientific">Hortaea werneckii</name>
    <name type="common">Black yeast</name>
    <name type="synonym">Cladosporium werneckii</name>
    <dbReference type="NCBI Taxonomy" id="91943"/>
    <lineage>
        <taxon>Eukaryota</taxon>
        <taxon>Fungi</taxon>
        <taxon>Dikarya</taxon>
        <taxon>Ascomycota</taxon>
        <taxon>Pezizomycotina</taxon>
        <taxon>Dothideomycetes</taxon>
        <taxon>Dothideomycetidae</taxon>
        <taxon>Mycosphaerellales</taxon>
        <taxon>Teratosphaeriaceae</taxon>
        <taxon>Hortaea</taxon>
    </lineage>
</organism>
<evidence type="ECO:0000256" key="12">
    <source>
        <dbReference type="SAM" id="MobiDB-lite"/>
    </source>
</evidence>
<evidence type="ECO:0000256" key="8">
    <source>
        <dbReference type="ARBA" id="ARBA00023204"/>
    </source>
</evidence>
<evidence type="ECO:0000256" key="5">
    <source>
        <dbReference type="ARBA" id="ARBA00022603"/>
    </source>
</evidence>
<dbReference type="CDD" id="cd06445">
    <property type="entry name" value="ATase"/>
    <property type="match status" value="1"/>
</dbReference>
<keyword evidence="8" id="KW-0234">DNA repair</keyword>
<feature type="compositionally biased region" description="Polar residues" evidence="12">
    <location>
        <begin position="156"/>
        <end position="177"/>
    </location>
</feature>
<feature type="compositionally biased region" description="Basic and acidic residues" evidence="12">
    <location>
        <begin position="178"/>
        <end position="188"/>
    </location>
</feature>
<feature type="region of interest" description="Disordered" evidence="12">
    <location>
        <begin position="104"/>
        <end position="188"/>
    </location>
</feature>
<dbReference type="Proteomes" id="UP000280598">
    <property type="component" value="Unassembled WGS sequence"/>
</dbReference>
<evidence type="ECO:0000256" key="1">
    <source>
        <dbReference type="ARBA" id="ARBA00001286"/>
    </source>
</evidence>
<reference evidence="14 15" key="1">
    <citation type="journal article" date="2018" name="BMC Genomics">
        <title>Genomic evidence for intraspecific hybridization in a clonal and extremely halotolerant yeast.</title>
        <authorList>
            <person name="Gostincar C."/>
            <person name="Stajich J.E."/>
            <person name="Zupancic J."/>
            <person name="Zalar P."/>
            <person name="Gunde-Cimerman N."/>
        </authorList>
    </citation>
    <scope>NUCLEOTIDE SEQUENCE [LARGE SCALE GENOMIC DNA]</scope>
    <source>
        <strain evidence="14 15">EXF-562</strain>
    </source>
</reference>
<dbReference type="GO" id="GO:0032259">
    <property type="term" value="P:methylation"/>
    <property type="evidence" value="ECO:0007669"/>
    <property type="project" value="UniProtKB-KW"/>
</dbReference>
<dbReference type="InterPro" id="IPR001497">
    <property type="entry name" value="MethylDNA_cys_MeTrfase_AS"/>
</dbReference>
<keyword evidence="6" id="KW-0808">Transferase</keyword>
<evidence type="ECO:0000259" key="13">
    <source>
        <dbReference type="Pfam" id="PF01035"/>
    </source>
</evidence>
<dbReference type="AlphaFoldDB" id="A0A3M7HSU1"/>
<dbReference type="InterPro" id="IPR014048">
    <property type="entry name" value="MethylDNA_cys_MeTrfase_DNA-bd"/>
</dbReference>
<keyword evidence="5" id="KW-0489">Methyltransferase</keyword>
<dbReference type="EC" id="2.1.1.63" evidence="3"/>
<proteinExistence type="inferred from homology"/>
<evidence type="ECO:0000256" key="11">
    <source>
        <dbReference type="ARBA" id="ARBA00049348"/>
    </source>
</evidence>
<evidence type="ECO:0000313" key="14">
    <source>
        <dbReference type="EMBL" id="RMZ16299.1"/>
    </source>
</evidence>
<dbReference type="PANTHER" id="PTHR10815:SF13">
    <property type="entry name" value="METHYLATED-DNA--PROTEIN-CYSTEINE METHYLTRANSFERASE"/>
    <property type="match status" value="1"/>
</dbReference>
<evidence type="ECO:0000256" key="10">
    <source>
        <dbReference type="ARBA" id="ARBA00031621"/>
    </source>
</evidence>
<comment type="caution">
    <text evidence="14">The sequence shown here is derived from an EMBL/GenBank/DDBJ whole genome shotgun (WGS) entry which is preliminary data.</text>
</comment>
<dbReference type="InterPro" id="IPR036217">
    <property type="entry name" value="MethylDNA_cys_MeTrfase_DNAb"/>
</dbReference>
<accession>A0A3M7HSU1</accession>
<gene>
    <name evidence="14" type="ORF">D0860_01084</name>
</gene>
<dbReference type="NCBIfam" id="TIGR00589">
    <property type="entry name" value="ogt"/>
    <property type="match status" value="1"/>
</dbReference>
<dbReference type="PANTHER" id="PTHR10815">
    <property type="entry name" value="METHYLATED-DNA--PROTEIN-CYSTEINE METHYLTRANSFERASE"/>
    <property type="match status" value="1"/>
</dbReference>
<dbReference type="GO" id="GO:0003908">
    <property type="term" value="F:methylated-DNA-[protein]-cysteine S-methyltransferase activity"/>
    <property type="evidence" value="ECO:0007669"/>
    <property type="project" value="UniProtKB-EC"/>
</dbReference>
<dbReference type="SUPFAM" id="SSF46767">
    <property type="entry name" value="Methylated DNA-protein cysteine methyltransferase, C-terminal domain"/>
    <property type="match status" value="1"/>
</dbReference>
<protein>
    <recommendedName>
        <fullName evidence="4">Methylated-DNA--protein-cysteine methyltransferase</fullName>
        <ecNumber evidence="3">2.1.1.63</ecNumber>
    </recommendedName>
    <alternativeName>
        <fullName evidence="9">6-O-methylguanine-DNA methyltransferase</fullName>
    </alternativeName>
    <alternativeName>
        <fullName evidence="10">O-6-methylguanine-DNA-alkyltransferase</fullName>
    </alternativeName>
</protein>
<feature type="domain" description="Methylated-DNA-[protein]-cysteine S-methyltransferase DNA binding" evidence="13">
    <location>
        <begin position="199"/>
        <end position="289"/>
    </location>
</feature>
<dbReference type="GO" id="GO:0006281">
    <property type="term" value="P:DNA repair"/>
    <property type="evidence" value="ECO:0007669"/>
    <property type="project" value="UniProtKB-KW"/>
</dbReference>
<dbReference type="PROSITE" id="PS00374">
    <property type="entry name" value="MGMT"/>
    <property type="match status" value="1"/>
</dbReference>
<keyword evidence="7" id="KW-0227">DNA damage</keyword>
<comment type="catalytic activity">
    <reaction evidence="11">
        <text>a 6-O-methyl-2'-deoxyguanosine in DNA + L-cysteinyl-[protein] = S-methyl-L-cysteinyl-[protein] + a 2'-deoxyguanosine in DNA</text>
        <dbReference type="Rhea" id="RHEA:24000"/>
        <dbReference type="Rhea" id="RHEA-COMP:10131"/>
        <dbReference type="Rhea" id="RHEA-COMP:10132"/>
        <dbReference type="Rhea" id="RHEA-COMP:11367"/>
        <dbReference type="Rhea" id="RHEA-COMP:11368"/>
        <dbReference type="ChEBI" id="CHEBI:29950"/>
        <dbReference type="ChEBI" id="CHEBI:82612"/>
        <dbReference type="ChEBI" id="CHEBI:85445"/>
        <dbReference type="ChEBI" id="CHEBI:85448"/>
        <dbReference type="EC" id="2.1.1.63"/>
    </reaction>
</comment>
<evidence type="ECO:0000256" key="2">
    <source>
        <dbReference type="ARBA" id="ARBA00008711"/>
    </source>
</evidence>
<evidence type="ECO:0000256" key="4">
    <source>
        <dbReference type="ARBA" id="ARBA00015377"/>
    </source>
</evidence>
<comment type="catalytic activity">
    <reaction evidence="1">
        <text>a 4-O-methyl-thymidine in DNA + L-cysteinyl-[protein] = a thymidine in DNA + S-methyl-L-cysteinyl-[protein]</text>
        <dbReference type="Rhea" id="RHEA:53428"/>
        <dbReference type="Rhea" id="RHEA-COMP:10131"/>
        <dbReference type="Rhea" id="RHEA-COMP:10132"/>
        <dbReference type="Rhea" id="RHEA-COMP:13555"/>
        <dbReference type="Rhea" id="RHEA-COMP:13556"/>
        <dbReference type="ChEBI" id="CHEBI:29950"/>
        <dbReference type="ChEBI" id="CHEBI:82612"/>
        <dbReference type="ChEBI" id="CHEBI:137386"/>
        <dbReference type="ChEBI" id="CHEBI:137387"/>
        <dbReference type="EC" id="2.1.1.63"/>
    </reaction>
</comment>
<evidence type="ECO:0000313" key="15">
    <source>
        <dbReference type="Proteomes" id="UP000280598"/>
    </source>
</evidence>
<comment type="similarity">
    <text evidence="2">Belongs to the MGMT family.</text>
</comment>
<dbReference type="InterPro" id="IPR036388">
    <property type="entry name" value="WH-like_DNA-bd_sf"/>
</dbReference>
<name>A0A3M7HSU1_HORWE</name>
<dbReference type="VEuPathDB" id="FungiDB:BTJ68_04600"/>
<evidence type="ECO:0000256" key="6">
    <source>
        <dbReference type="ARBA" id="ARBA00022679"/>
    </source>
</evidence>
<dbReference type="EMBL" id="QWIS01000012">
    <property type="protein sequence ID" value="RMZ16299.1"/>
    <property type="molecule type" value="Genomic_DNA"/>
</dbReference>
<dbReference type="Gene3D" id="1.10.10.10">
    <property type="entry name" value="Winged helix-like DNA-binding domain superfamily/Winged helix DNA-binding domain"/>
    <property type="match status" value="1"/>
</dbReference>